<dbReference type="Proteomes" id="UP000425411">
    <property type="component" value="Chromosome"/>
</dbReference>
<evidence type="ECO:0000313" key="3">
    <source>
        <dbReference type="Proteomes" id="UP000425411"/>
    </source>
</evidence>
<dbReference type="CDD" id="cd02947">
    <property type="entry name" value="TRX_family"/>
    <property type="match status" value="1"/>
</dbReference>
<organism evidence="2 3">
    <name type="scientific">Gemella morbillorum</name>
    <dbReference type="NCBI Taxonomy" id="29391"/>
    <lineage>
        <taxon>Bacteria</taxon>
        <taxon>Bacillati</taxon>
        <taxon>Bacillota</taxon>
        <taxon>Bacilli</taxon>
        <taxon>Bacillales</taxon>
        <taxon>Gemellaceae</taxon>
        <taxon>Gemella</taxon>
    </lineage>
</organism>
<dbReference type="Gene3D" id="3.40.30.10">
    <property type="entry name" value="Glutaredoxin"/>
    <property type="match status" value="1"/>
</dbReference>
<protein>
    <submittedName>
        <fullName evidence="2">Thioredoxin</fullName>
    </submittedName>
</protein>
<proteinExistence type="predicted"/>
<keyword evidence="3" id="KW-1185">Reference proteome</keyword>
<gene>
    <name evidence="2" type="ORF">FOC49_05845</name>
</gene>
<dbReference type="InterPro" id="IPR036249">
    <property type="entry name" value="Thioredoxin-like_sf"/>
</dbReference>
<reference evidence="2 3" key="1">
    <citation type="submission" date="2019-11" db="EMBL/GenBank/DDBJ databases">
        <title>FDA dAtabase for Regulatory Grade micrObial Sequences (FDA-ARGOS): Supporting development and validation of Infectious Disease Dx tests.</title>
        <authorList>
            <person name="Turner S."/>
            <person name="Byrd R."/>
            <person name="Tallon L."/>
            <person name="Sadzewicz L."/>
            <person name="Vavikolanu K."/>
            <person name="Mehta A."/>
            <person name="Aluvathingal J."/>
            <person name="Nadendla S."/>
            <person name="Myers T."/>
            <person name="Yan Y."/>
            <person name="Sichtig H."/>
        </authorList>
    </citation>
    <scope>NUCLEOTIDE SEQUENCE [LARGE SCALE GENOMIC DNA]</scope>
    <source>
        <strain evidence="2 3">FDAARGOS_741</strain>
    </source>
</reference>
<sequence>MKNFNLTNGFNKILENNKIVIFQYGTITCAPCHSLKYKLTEWQKENSNIEVYYIPIEDNIELAAQNGILSTPTIEVYIEGKLFIQRSGYFSLDEILNKVEKYKSILY</sequence>
<dbReference type="EMBL" id="CP046314">
    <property type="protein sequence ID" value="QGS09429.1"/>
    <property type="molecule type" value="Genomic_DNA"/>
</dbReference>
<name>A0AAP9HEN8_9BACL</name>
<dbReference type="PROSITE" id="PS51352">
    <property type="entry name" value="THIOREDOXIN_2"/>
    <property type="match status" value="1"/>
</dbReference>
<feature type="domain" description="Thioredoxin" evidence="1">
    <location>
        <begin position="1"/>
        <end position="104"/>
    </location>
</feature>
<dbReference type="Pfam" id="PF00085">
    <property type="entry name" value="Thioredoxin"/>
    <property type="match status" value="1"/>
</dbReference>
<evidence type="ECO:0000259" key="1">
    <source>
        <dbReference type="PROSITE" id="PS51352"/>
    </source>
</evidence>
<dbReference type="SUPFAM" id="SSF52833">
    <property type="entry name" value="Thioredoxin-like"/>
    <property type="match status" value="1"/>
</dbReference>
<accession>A0AAP9HEN8</accession>
<dbReference type="InterPro" id="IPR013766">
    <property type="entry name" value="Thioredoxin_domain"/>
</dbReference>
<dbReference type="RefSeq" id="WP_004631981.1">
    <property type="nucleotide sequence ID" value="NZ_CP046314.1"/>
</dbReference>
<evidence type="ECO:0000313" key="2">
    <source>
        <dbReference type="EMBL" id="QGS09429.1"/>
    </source>
</evidence>
<dbReference type="AlphaFoldDB" id="A0AAP9HEN8"/>